<feature type="compositionally biased region" description="Basic residues" evidence="1">
    <location>
        <begin position="50"/>
        <end position="61"/>
    </location>
</feature>
<dbReference type="EMBL" id="LSFM01000023">
    <property type="protein sequence ID" value="OBY62872.1"/>
    <property type="molecule type" value="Genomic_DNA"/>
</dbReference>
<reference evidence="3" key="1">
    <citation type="submission" date="2016-02" db="EMBL/GenBank/DDBJ databases">
        <authorList>
            <person name="Shin S.-K."/>
            <person name="Yi H."/>
            <person name="Kim E."/>
        </authorList>
    </citation>
    <scope>NUCLEOTIDE SEQUENCE [LARGE SCALE GENOMIC DNA]</scope>
    <source>
        <strain evidence="3">LPB0003</strain>
    </source>
</reference>
<keyword evidence="3" id="KW-1185">Reference proteome</keyword>
<feature type="region of interest" description="Disordered" evidence="1">
    <location>
        <begin position="50"/>
        <end position="74"/>
    </location>
</feature>
<proteinExistence type="predicted"/>
<organism evidence="2 3">
    <name type="scientific">Polaribacter vadi</name>
    <dbReference type="NCBI Taxonomy" id="1774273"/>
    <lineage>
        <taxon>Bacteria</taxon>
        <taxon>Pseudomonadati</taxon>
        <taxon>Bacteroidota</taxon>
        <taxon>Flavobacteriia</taxon>
        <taxon>Flavobacteriales</taxon>
        <taxon>Flavobacteriaceae</taxon>
    </lineage>
</organism>
<dbReference type="AlphaFoldDB" id="A0A1B8TTC9"/>
<dbReference type="STRING" id="1774273.LPB03_12070"/>
<evidence type="ECO:0000313" key="3">
    <source>
        <dbReference type="Proteomes" id="UP000092584"/>
    </source>
</evidence>
<evidence type="ECO:0000256" key="1">
    <source>
        <dbReference type="SAM" id="MobiDB-lite"/>
    </source>
</evidence>
<protein>
    <submittedName>
        <fullName evidence="2">Uncharacterized protein</fullName>
    </submittedName>
</protein>
<dbReference type="Proteomes" id="UP000092584">
    <property type="component" value="Unassembled WGS sequence"/>
</dbReference>
<comment type="caution">
    <text evidence="2">The sequence shown here is derived from an EMBL/GenBank/DDBJ whole genome shotgun (WGS) entry which is preliminary data.</text>
</comment>
<gene>
    <name evidence="2" type="ORF">LPB3_12085</name>
</gene>
<name>A0A1B8TTC9_9FLAO</name>
<dbReference type="RefSeq" id="WP_065319852.1">
    <property type="nucleotide sequence ID" value="NZ_LSFM01000023.1"/>
</dbReference>
<evidence type="ECO:0000313" key="2">
    <source>
        <dbReference type="EMBL" id="OBY62872.1"/>
    </source>
</evidence>
<accession>A0A1B8TTC9</accession>
<sequence length="74" mass="8690">MQSKIDTHEKHKIKLAEAFWDSYPKDTCRQAALRIFVGANFYFILKKKNRQPAKHIGKYSPKRGSSFYANLTNR</sequence>
<dbReference type="KEGG" id="pob:LPB03_12070"/>